<evidence type="ECO:0000256" key="26">
    <source>
        <dbReference type="SAM" id="SignalP"/>
    </source>
</evidence>
<accession>A0A1D1VM78</accession>
<name>A0A1D1VM78_RAMVA</name>
<feature type="transmembrane region" description="Helical" evidence="25">
    <location>
        <begin position="276"/>
        <end position="296"/>
    </location>
</feature>
<dbReference type="EMBL" id="BDGG01000008">
    <property type="protein sequence ID" value="GAV02720.1"/>
    <property type="molecule type" value="Genomic_DNA"/>
</dbReference>
<dbReference type="PANTHER" id="PTHR23512:SF3">
    <property type="entry name" value="MAJOR FACILITATOR SUPERFAMILY DOMAIN-CONTAINING PROTEIN 1"/>
    <property type="match status" value="1"/>
</dbReference>
<proteinExistence type="inferred from homology"/>
<comment type="function">
    <text evidence="23">Lysosomal dipeptide uniporter that selectively exports lysine, arginine or histidine-containing dipeptides with a net positive charge from the lysosome lumen into the cytosol. Could play a role in a specific type of protein O-glycosylation indirectly regulating macrophages migration and tissue invasion. Also essential for liver homeostasis.</text>
</comment>
<evidence type="ECO:0000256" key="8">
    <source>
        <dbReference type="ARBA" id="ARBA00044876"/>
    </source>
</evidence>
<dbReference type="InterPro" id="IPR052187">
    <property type="entry name" value="MFSD1"/>
</dbReference>
<dbReference type="PANTHER" id="PTHR23512">
    <property type="entry name" value="MAJOR FACILITATOR SUPERFAMILY DOMAIN-CONTAINING PROTEIN 1"/>
    <property type="match status" value="1"/>
</dbReference>
<dbReference type="STRING" id="947166.A0A1D1VM78"/>
<dbReference type="OrthoDB" id="424834at2759"/>
<evidence type="ECO:0000313" key="29">
    <source>
        <dbReference type="Proteomes" id="UP000186922"/>
    </source>
</evidence>
<evidence type="ECO:0000256" key="20">
    <source>
        <dbReference type="ARBA" id="ARBA00044924"/>
    </source>
</evidence>
<evidence type="ECO:0000256" key="5">
    <source>
        <dbReference type="ARBA" id="ARBA00022989"/>
    </source>
</evidence>
<comment type="catalytic activity">
    <reaction evidence="14">
        <text>L-aspartyl-L-lysine(out) = L-aspartyl-L-lysine(in)</text>
        <dbReference type="Rhea" id="RHEA:79411"/>
        <dbReference type="ChEBI" id="CHEBI:229953"/>
    </reaction>
</comment>
<feature type="signal peptide" evidence="26">
    <location>
        <begin position="1"/>
        <end position="22"/>
    </location>
</feature>
<evidence type="ECO:0000256" key="16">
    <source>
        <dbReference type="ARBA" id="ARBA00044900"/>
    </source>
</evidence>
<comment type="similarity">
    <text evidence="2">Belongs to the major facilitator superfamily.</text>
</comment>
<gene>
    <name evidence="28" type="primary">RvY_13250</name>
    <name evidence="28" type="synonym">RvY_13250.1</name>
    <name evidence="28" type="ORF">RvY_13250-1</name>
</gene>
<reference evidence="28 29" key="1">
    <citation type="journal article" date="2016" name="Nat. Commun.">
        <title>Extremotolerant tardigrade genome and improved radiotolerance of human cultured cells by tardigrade-unique protein.</title>
        <authorList>
            <person name="Hashimoto T."/>
            <person name="Horikawa D.D."/>
            <person name="Saito Y."/>
            <person name="Kuwahara H."/>
            <person name="Kozuka-Hata H."/>
            <person name="Shin-I T."/>
            <person name="Minakuchi Y."/>
            <person name="Ohishi K."/>
            <person name="Motoyama A."/>
            <person name="Aizu T."/>
            <person name="Enomoto A."/>
            <person name="Kondo K."/>
            <person name="Tanaka S."/>
            <person name="Hara Y."/>
            <person name="Koshikawa S."/>
            <person name="Sagara H."/>
            <person name="Miura T."/>
            <person name="Yokobori S."/>
            <person name="Miyagawa K."/>
            <person name="Suzuki Y."/>
            <person name="Kubo T."/>
            <person name="Oyama M."/>
            <person name="Kohara Y."/>
            <person name="Fujiyama A."/>
            <person name="Arakawa K."/>
            <person name="Katayama T."/>
            <person name="Toyoda A."/>
            <person name="Kunieda T."/>
        </authorList>
    </citation>
    <scope>NUCLEOTIDE SEQUENCE [LARGE SCALE GENOMIC DNA]</scope>
    <source>
        <strain evidence="28 29">YOKOZUNA-1</strain>
    </source>
</reference>
<evidence type="ECO:0000256" key="23">
    <source>
        <dbReference type="ARBA" id="ARBA00045709"/>
    </source>
</evidence>
<comment type="catalytic activity">
    <reaction evidence="19">
        <text>L-alanyl-L-lysine(out) = L-alanyl-L-lysine(in)</text>
        <dbReference type="Rhea" id="RHEA:79415"/>
        <dbReference type="ChEBI" id="CHEBI:192470"/>
    </reaction>
</comment>
<protein>
    <recommendedName>
        <fullName evidence="21">Lysosomal dipeptide transporter MFSD1</fullName>
    </recommendedName>
    <alternativeName>
        <fullName evidence="22">Major facilitator superfamily domain-containing protein 1</fullName>
    </alternativeName>
</protein>
<comment type="catalytic activity">
    <reaction evidence="10">
        <text>L-alpha-aminoacyl-L-arginine(out) = L-alpha-aminoacyl-L-arginine(in)</text>
        <dbReference type="Rhea" id="RHEA:79367"/>
        <dbReference type="ChEBI" id="CHEBI:229968"/>
    </reaction>
</comment>
<comment type="catalytic activity">
    <reaction evidence="20">
        <text>L-lysyl-glycine(out) = L-lysyl-glycine(in)</text>
        <dbReference type="Rhea" id="RHEA:79407"/>
        <dbReference type="ChEBI" id="CHEBI:191202"/>
    </reaction>
</comment>
<feature type="domain" description="Major facilitator superfamily (MFS) profile" evidence="27">
    <location>
        <begin position="1"/>
        <end position="421"/>
    </location>
</feature>
<keyword evidence="3" id="KW-0813">Transport</keyword>
<comment type="catalytic activity">
    <reaction evidence="12">
        <text>L-lysyl-L-alpha-amino acid(out) = L-lysyl-L-alpha-amino acid(in)</text>
        <dbReference type="Rhea" id="RHEA:79387"/>
        <dbReference type="ChEBI" id="CHEBI:229965"/>
    </reaction>
</comment>
<evidence type="ECO:0000313" key="28">
    <source>
        <dbReference type="EMBL" id="GAV02720.1"/>
    </source>
</evidence>
<dbReference type="AlphaFoldDB" id="A0A1D1VM78"/>
<evidence type="ECO:0000256" key="12">
    <source>
        <dbReference type="ARBA" id="ARBA00044891"/>
    </source>
</evidence>
<evidence type="ECO:0000256" key="9">
    <source>
        <dbReference type="ARBA" id="ARBA00044878"/>
    </source>
</evidence>
<dbReference type="GO" id="GO:0022857">
    <property type="term" value="F:transmembrane transporter activity"/>
    <property type="evidence" value="ECO:0007669"/>
    <property type="project" value="InterPro"/>
</dbReference>
<comment type="catalytic activity">
    <reaction evidence="11">
        <text>L-alpha-aminoacyl-L-histidine(out) = L-alpha-aminoacyl-L-histidine(in)</text>
        <dbReference type="Rhea" id="RHEA:79375"/>
        <dbReference type="ChEBI" id="CHEBI:229967"/>
    </reaction>
</comment>
<evidence type="ECO:0000256" key="13">
    <source>
        <dbReference type="ARBA" id="ARBA00044893"/>
    </source>
</evidence>
<evidence type="ECO:0000256" key="25">
    <source>
        <dbReference type="SAM" id="Phobius"/>
    </source>
</evidence>
<feature type="transmembrane region" description="Helical" evidence="25">
    <location>
        <begin position="146"/>
        <end position="174"/>
    </location>
</feature>
<comment type="catalytic activity">
    <reaction evidence="16">
        <text>L-lysyl-L-lysine(out) = L-lysyl-L-lysine(in)</text>
        <dbReference type="Rhea" id="RHEA:79403"/>
        <dbReference type="ChEBI" id="CHEBI:229956"/>
    </reaction>
</comment>
<evidence type="ECO:0000256" key="7">
    <source>
        <dbReference type="ARBA" id="ARBA00023228"/>
    </source>
</evidence>
<feature type="transmembrane region" description="Helical" evidence="25">
    <location>
        <begin position="303"/>
        <end position="325"/>
    </location>
</feature>
<evidence type="ECO:0000256" key="6">
    <source>
        <dbReference type="ARBA" id="ARBA00023136"/>
    </source>
</evidence>
<feature type="chain" id="PRO_5008898592" description="Lysosomal dipeptide transporter MFSD1" evidence="26">
    <location>
        <begin position="23"/>
        <end position="452"/>
    </location>
</feature>
<evidence type="ECO:0000256" key="4">
    <source>
        <dbReference type="ARBA" id="ARBA00022692"/>
    </source>
</evidence>
<evidence type="ECO:0000256" key="2">
    <source>
        <dbReference type="ARBA" id="ARBA00008335"/>
    </source>
</evidence>
<comment type="caution">
    <text evidence="28">The sequence shown here is derived from an EMBL/GenBank/DDBJ whole genome shotgun (WGS) entry which is preliminary data.</text>
</comment>
<dbReference type="SUPFAM" id="SSF103473">
    <property type="entry name" value="MFS general substrate transporter"/>
    <property type="match status" value="1"/>
</dbReference>
<feature type="transmembrane region" description="Helical" evidence="25">
    <location>
        <begin position="180"/>
        <end position="201"/>
    </location>
</feature>
<keyword evidence="29" id="KW-1185">Reference proteome</keyword>
<keyword evidence="7" id="KW-0458">Lysosome</keyword>
<dbReference type="InterPro" id="IPR036259">
    <property type="entry name" value="MFS_trans_sf"/>
</dbReference>
<comment type="catalytic activity">
    <reaction evidence="15">
        <text>L-arginyl-L-alpha-amino acid(out) = L-arginyl-L-alpha-amino acid(in)</text>
        <dbReference type="Rhea" id="RHEA:79371"/>
        <dbReference type="ChEBI" id="CHEBI:84315"/>
    </reaction>
</comment>
<dbReference type="Pfam" id="PF07690">
    <property type="entry name" value="MFS_1"/>
    <property type="match status" value="1"/>
</dbReference>
<evidence type="ECO:0000256" key="22">
    <source>
        <dbReference type="ARBA" id="ARBA00045018"/>
    </source>
</evidence>
<sequence length="452" mass="49309">MDIRWWILIWLCATAFVTEFFSQETSLLVQRFTGTAEACHDGSDSCLNLDIMDFSTVISVYSWAAAVGALVSGIVIDRYGNKVSLWLVAASFFLGPLLYTLGTYTSSTSGAMALLTLGRIISGLSGGANSVISNRIKARWFFYKELGLSFAAAILFDRLGSACAFVILGALLPVLKMRGVMWLAFGMTSLGALFILIISYLDNRKVDESHDHGENLSWIAVKTPGTLWSVVRTLDGVFWSISVIVFLYYGTVAVFTANGPNFLAQSYGFSESKSSYIIGLVYIVGLVTPVVGHLLDRYGYREYWMIGMALVLFLSLFLFCIVPKFPAVPLVLLIGLGFSIIGSLVWTSFTLVVAPENVGFALGFGKFFHYTGTGTTTAIAGAILNNAASMLKLPWLVFFVFSTAMAAVCVVISFIIVLLNRKTGYRLTLSQLKRSQRTPAQEVTPLISAATE</sequence>
<evidence type="ECO:0000259" key="27">
    <source>
        <dbReference type="PROSITE" id="PS50850"/>
    </source>
</evidence>
<keyword evidence="4 25" id="KW-0812">Transmembrane</keyword>
<evidence type="ECO:0000256" key="3">
    <source>
        <dbReference type="ARBA" id="ARBA00022448"/>
    </source>
</evidence>
<evidence type="ECO:0000256" key="1">
    <source>
        <dbReference type="ARBA" id="ARBA00004155"/>
    </source>
</evidence>
<dbReference type="InterPro" id="IPR020846">
    <property type="entry name" value="MFS_dom"/>
</dbReference>
<evidence type="ECO:0000256" key="15">
    <source>
        <dbReference type="ARBA" id="ARBA00044899"/>
    </source>
</evidence>
<comment type="catalytic activity">
    <reaction evidence="8">
        <text>L-lysyl-L-alanine(out) = L-lysyl-L-alanine(in)</text>
        <dbReference type="Rhea" id="RHEA:79399"/>
        <dbReference type="ChEBI" id="CHEBI:229954"/>
    </reaction>
</comment>
<comment type="subcellular location">
    <subcellularLocation>
        <location evidence="1">Lysosome membrane</location>
        <topology evidence="1">Multi-pass membrane protein</topology>
    </subcellularLocation>
</comment>
<dbReference type="InterPro" id="IPR011701">
    <property type="entry name" value="MFS"/>
</dbReference>
<dbReference type="GO" id="GO:0005765">
    <property type="term" value="C:lysosomal membrane"/>
    <property type="evidence" value="ECO:0007669"/>
    <property type="project" value="UniProtKB-SubCell"/>
</dbReference>
<organism evidence="28 29">
    <name type="scientific">Ramazzottius varieornatus</name>
    <name type="common">Water bear</name>
    <name type="synonym">Tardigrade</name>
    <dbReference type="NCBI Taxonomy" id="947166"/>
    <lineage>
        <taxon>Eukaryota</taxon>
        <taxon>Metazoa</taxon>
        <taxon>Ecdysozoa</taxon>
        <taxon>Tardigrada</taxon>
        <taxon>Eutardigrada</taxon>
        <taxon>Parachela</taxon>
        <taxon>Hypsibioidea</taxon>
        <taxon>Ramazzottiidae</taxon>
        <taxon>Ramazzottius</taxon>
    </lineage>
</organism>
<dbReference type="PROSITE" id="PS50850">
    <property type="entry name" value="MFS"/>
    <property type="match status" value="1"/>
</dbReference>
<comment type="catalytic activity">
    <reaction evidence="18">
        <text>L-histidyl-L-alpha-amino acid(out) = L-histidyl-L-alpha-amino acid(in)</text>
        <dbReference type="Rhea" id="RHEA:79379"/>
        <dbReference type="ChEBI" id="CHEBI:229964"/>
    </reaction>
</comment>
<feature type="transmembrane region" description="Helical" evidence="25">
    <location>
        <begin position="237"/>
        <end position="256"/>
    </location>
</feature>
<evidence type="ECO:0000256" key="21">
    <source>
        <dbReference type="ARBA" id="ARBA00044985"/>
    </source>
</evidence>
<comment type="catalytic activity">
    <reaction evidence="13">
        <text>L-alpha-aminoacyl-L-lysine(out) = L-alpha-aminoacyl-L-lysine(in)</text>
        <dbReference type="Rhea" id="RHEA:79383"/>
        <dbReference type="ChEBI" id="CHEBI:229966"/>
    </reaction>
</comment>
<feature type="transmembrane region" description="Helical" evidence="25">
    <location>
        <begin position="58"/>
        <end position="76"/>
    </location>
</feature>
<comment type="catalytic activity">
    <reaction evidence="9">
        <text>L-histidyl-glycine(out) = L-histidyl-glycine(in)</text>
        <dbReference type="Rhea" id="RHEA:79395"/>
        <dbReference type="ChEBI" id="CHEBI:229957"/>
    </reaction>
</comment>
<keyword evidence="6 25" id="KW-0472">Membrane</keyword>
<evidence type="ECO:0000256" key="11">
    <source>
        <dbReference type="ARBA" id="ARBA00044884"/>
    </source>
</evidence>
<evidence type="ECO:0000256" key="14">
    <source>
        <dbReference type="ARBA" id="ARBA00044898"/>
    </source>
</evidence>
<feature type="transmembrane region" description="Helical" evidence="25">
    <location>
        <begin position="367"/>
        <end position="384"/>
    </location>
</feature>
<feature type="transmembrane region" description="Helical" evidence="25">
    <location>
        <begin position="83"/>
        <end position="101"/>
    </location>
</feature>
<comment type="subunit">
    <text evidence="24">Homodimer. Interacts with lysosomal protein GLMP (via lumenal domain); the interaction starts while both proteins are still in the endoplasmic reticulum and is required for stabilization of MFSD1 in lysosomes but has no direct effect on its targeting to lysosomes or transporter activity.</text>
</comment>
<evidence type="ECO:0000256" key="18">
    <source>
        <dbReference type="ARBA" id="ARBA00044912"/>
    </source>
</evidence>
<comment type="catalytic activity">
    <reaction evidence="17">
        <text>L-arginyl-glycine(out) = L-arginyl-glycine(in)</text>
        <dbReference type="Rhea" id="RHEA:79391"/>
        <dbReference type="ChEBI" id="CHEBI:229955"/>
    </reaction>
</comment>
<evidence type="ECO:0000256" key="19">
    <source>
        <dbReference type="ARBA" id="ARBA00044919"/>
    </source>
</evidence>
<evidence type="ECO:0000256" key="24">
    <source>
        <dbReference type="ARBA" id="ARBA00046376"/>
    </source>
</evidence>
<evidence type="ECO:0000256" key="17">
    <source>
        <dbReference type="ARBA" id="ARBA00044903"/>
    </source>
</evidence>
<feature type="transmembrane region" description="Helical" evidence="25">
    <location>
        <begin position="331"/>
        <end position="355"/>
    </location>
</feature>
<keyword evidence="26" id="KW-0732">Signal</keyword>
<evidence type="ECO:0000256" key="10">
    <source>
        <dbReference type="ARBA" id="ARBA00044881"/>
    </source>
</evidence>
<keyword evidence="5 25" id="KW-1133">Transmembrane helix</keyword>
<feature type="transmembrane region" description="Helical" evidence="25">
    <location>
        <begin position="396"/>
        <end position="419"/>
    </location>
</feature>
<dbReference type="Gene3D" id="1.20.1250.20">
    <property type="entry name" value="MFS general substrate transporter like domains"/>
    <property type="match status" value="2"/>
</dbReference>
<dbReference type="Proteomes" id="UP000186922">
    <property type="component" value="Unassembled WGS sequence"/>
</dbReference>